<evidence type="ECO:0000256" key="8">
    <source>
        <dbReference type="ARBA" id="ARBA00023242"/>
    </source>
</evidence>
<evidence type="ECO:0000313" key="9">
    <source>
        <dbReference type="Proteomes" id="UP000085678"/>
    </source>
</evidence>
<dbReference type="AlphaFoldDB" id="A0A1S3HM32"/>
<dbReference type="OrthoDB" id="413520at2759"/>
<dbReference type="GO" id="GO:0018025">
    <property type="term" value="F:calmodulin-lysine N-methyltransferase activity"/>
    <property type="evidence" value="ECO:0007669"/>
    <property type="project" value="UniProtKB-EC"/>
</dbReference>
<evidence type="ECO:0000313" key="11">
    <source>
        <dbReference type="RefSeq" id="XP_013386091.1"/>
    </source>
</evidence>
<dbReference type="RefSeq" id="XP_013386091.1">
    <property type="nucleotide sequence ID" value="XM_013530637.1"/>
</dbReference>
<dbReference type="STRING" id="7574.A0A1S3HM32"/>
<dbReference type="Proteomes" id="UP000085678">
    <property type="component" value="Unplaced"/>
</dbReference>
<dbReference type="InterPro" id="IPR025800">
    <property type="entry name" value="CaM-Lys-N-MeTrfase"/>
</dbReference>
<keyword evidence="6" id="KW-0489">Methyltransferase</keyword>
<dbReference type="PANTHER" id="PTHR13539">
    <property type="entry name" value="CALMODULIN-LYSINE N-METHYLTRANSFERASE"/>
    <property type="match status" value="1"/>
</dbReference>
<dbReference type="GO" id="GO:0005737">
    <property type="term" value="C:cytoplasm"/>
    <property type="evidence" value="ECO:0007669"/>
    <property type="project" value="UniProtKB-SubCell"/>
</dbReference>
<accession>A0A1S3HM32</accession>
<gene>
    <name evidence="10 11" type="primary">LOC106155691</name>
</gene>
<dbReference type="RefSeq" id="XP_013386089.1">
    <property type="nucleotide sequence ID" value="XM_013530635.1"/>
</dbReference>
<proteinExistence type="predicted"/>
<dbReference type="SUPFAM" id="SSF53335">
    <property type="entry name" value="S-adenosyl-L-methionine-dependent methyltransferases"/>
    <property type="match status" value="1"/>
</dbReference>
<name>A0A1S3HM32_LINAN</name>
<organism evidence="9 10">
    <name type="scientific">Lingula anatina</name>
    <name type="common">Brachiopod</name>
    <name type="synonym">Lingula unguis</name>
    <dbReference type="NCBI Taxonomy" id="7574"/>
    <lineage>
        <taxon>Eukaryota</taxon>
        <taxon>Metazoa</taxon>
        <taxon>Spiralia</taxon>
        <taxon>Lophotrochozoa</taxon>
        <taxon>Brachiopoda</taxon>
        <taxon>Linguliformea</taxon>
        <taxon>Lingulata</taxon>
        <taxon>Lingulida</taxon>
        <taxon>Linguloidea</taxon>
        <taxon>Lingulidae</taxon>
        <taxon>Lingula</taxon>
    </lineage>
</organism>
<evidence type="ECO:0000256" key="6">
    <source>
        <dbReference type="ARBA" id="ARBA00022603"/>
    </source>
</evidence>
<comment type="subcellular location">
    <subcellularLocation>
        <location evidence="2">Cytoplasm</location>
    </subcellularLocation>
    <subcellularLocation>
        <location evidence="1">Nucleus</location>
    </subcellularLocation>
</comment>
<dbReference type="GO" id="GO:0005634">
    <property type="term" value="C:nucleus"/>
    <property type="evidence" value="ECO:0007669"/>
    <property type="project" value="UniProtKB-SubCell"/>
</dbReference>
<protein>
    <recommendedName>
        <fullName evidence="4">Calmodulin-lysine N-methyltransferase</fullName>
        <ecNumber evidence="3">2.1.1.60</ecNumber>
    </recommendedName>
</protein>
<evidence type="ECO:0000256" key="5">
    <source>
        <dbReference type="ARBA" id="ARBA00022490"/>
    </source>
</evidence>
<keyword evidence="7" id="KW-0808">Transferase</keyword>
<dbReference type="GO" id="GO:0032259">
    <property type="term" value="P:methylation"/>
    <property type="evidence" value="ECO:0007669"/>
    <property type="project" value="UniProtKB-KW"/>
</dbReference>
<dbReference type="InterPro" id="IPR019410">
    <property type="entry name" value="Methyltransf_16"/>
</dbReference>
<dbReference type="Pfam" id="PF10294">
    <property type="entry name" value="Methyltransf_16"/>
    <property type="match status" value="1"/>
</dbReference>
<dbReference type="GeneID" id="106155691"/>
<evidence type="ECO:0000313" key="10">
    <source>
        <dbReference type="RefSeq" id="XP_013386089.1"/>
    </source>
</evidence>
<dbReference type="EC" id="2.1.1.60" evidence="3"/>
<evidence type="ECO:0000256" key="4">
    <source>
        <dbReference type="ARBA" id="ARBA00020594"/>
    </source>
</evidence>
<sequence length="306" mass="34805">MADVRGDCKAVKQVDISVARQRWLMLGDVLRGRKSRDINSSSVSVRRFSSFGLLEVTPSVQENGDDGKEADKECLWLHYKCPSCERLNIDIRSYTGSFKLGDMIGFNNTGNVCVWPSEEVLTYYCLKHRHRFKNKFVCELGGGMSCLAGVALACVSDAQHVLLTDGNQQSVDSVEKIIKKNSTKFGSTIVKSEVLLWNKDGNFGNLTESFDFIICADCFFFDQYREDLAHTIFKLLKDQGEAIIFAPRRGSSFQAFKDIAESLFEMTETENYDSLIWRKHTKMKTNPDVYDENIHYPLLLHLVKKT</sequence>
<dbReference type="Gene3D" id="3.40.50.150">
    <property type="entry name" value="Vaccinia Virus protein VP39"/>
    <property type="match status" value="1"/>
</dbReference>
<evidence type="ECO:0000256" key="3">
    <source>
        <dbReference type="ARBA" id="ARBA00011914"/>
    </source>
</evidence>
<evidence type="ECO:0000256" key="2">
    <source>
        <dbReference type="ARBA" id="ARBA00004496"/>
    </source>
</evidence>
<dbReference type="PANTHER" id="PTHR13539:SF3">
    <property type="entry name" value="CALMODULIN-LYSINE N-METHYLTRANSFERASE"/>
    <property type="match status" value="1"/>
</dbReference>
<evidence type="ECO:0000256" key="1">
    <source>
        <dbReference type="ARBA" id="ARBA00004123"/>
    </source>
</evidence>
<reference evidence="10 11" key="1">
    <citation type="submission" date="2025-04" db="UniProtKB">
        <authorList>
            <consortium name="RefSeq"/>
        </authorList>
    </citation>
    <scope>IDENTIFICATION</scope>
    <source>
        <tissue evidence="10 11">Gonads</tissue>
    </source>
</reference>
<evidence type="ECO:0000256" key="7">
    <source>
        <dbReference type="ARBA" id="ARBA00022679"/>
    </source>
</evidence>
<keyword evidence="8" id="KW-0539">Nucleus</keyword>
<dbReference type="InterPro" id="IPR029063">
    <property type="entry name" value="SAM-dependent_MTases_sf"/>
</dbReference>
<keyword evidence="5" id="KW-0963">Cytoplasm</keyword>
<keyword evidence="9" id="KW-1185">Reference proteome</keyword>
<dbReference type="KEGG" id="lak:106155691"/>